<keyword evidence="6" id="KW-1185">Reference proteome</keyword>
<dbReference type="Gene3D" id="3.40.1090.10">
    <property type="entry name" value="Cytosolic phospholipase A2 catalytic domain"/>
    <property type="match status" value="1"/>
</dbReference>
<dbReference type="STRING" id="572036.SAMN05661099_1990"/>
<feature type="short sequence motif" description="GXGXXG" evidence="3">
    <location>
        <begin position="22"/>
        <end position="27"/>
    </location>
</feature>
<proteinExistence type="inferred from homology"/>
<evidence type="ECO:0000313" key="5">
    <source>
        <dbReference type="EMBL" id="SKB64066.1"/>
    </source>
</evidence>
<dbReference type="PROSITE" id="PS51635">
    <property type="entry name" value="PNPLA"/>
    <property type="match status" value="1"/>
</dbReference>
<keyword evidence="3" id="KW-0378">Hydrolase</keyword>
<dbReference type="PANTHER" id="PTHR32176:SF92">
    <property type="entry name" value="XYLOSE ISOMERASE"/>
    <property type="match status" value="1"/>
</dbReference>
<reference evidence="6" key="1">
    <citation type="submission" date="2017-02" db="EMBL/GenBank/DDBJ databases">
        <authorList>
            <person name="Varghese N."/>
            <person name="Submissions S."/>
        </authorList>
    </citation>
    <scope>NUCLEOTIDE SEQUENCE [LARGE SCALE GENOMIC DNA]</scope>
    <source>
        <strain evidence="6">DSM 22385</strain>
    </source>
</reference>
<comment type="similarity">
    <text evidence="1">Belongs to the patatin family.</text>
</comment>
<protein>
    <submittedName>
        <fullName evidence="5">Patatin-like phospholipase</fullName>
    </submittedName>
</protein>
<feature type="active site" description="Proton acceptor" evidence="3">
    <location>
        <position position="206"/>
    </location>
</feature>
<evidence type="ECO:0000313" key="6">
    <source>
        <dbReference type="Proteomes" id="UP000189981"/>
    </source>
</evidence>
<keyword evidence="2 3" id="KW-0443">Lipid metabolism</keyword>
<dbReference type="GO" id="GO:0047372">
    <property type="term" value="F:monoacylglycerol lipase activity"/>
    <property type="evidence" value="ECO:0007669"/>
    <property type="project" value="TreeGrafter"/>
</dbReference>
<dbReference type="OrthoDB" id="9807112at2"/>
<dbReference type="NCBIfam" id="NF041079">
    <property type="entry name" value="CBASS_lipase"/>
    <property type="match status" value="1"/>
</dbReference>
<dbReference type="PANTHER" id="PTHR32176">
    <property type="entry name" value="XYLOSE ISOMERASE"/>
    <property type="match status" value="1"/>
</dbReference>
<dbReference type="Pfam" id="PF01734">
    <property type="entry name" value="Patatin"/>
    <property type="match status" value="1"/>
</dbReference>
<evidence type="ECO:0000256" key="1">
    <source>
        <dbReference type="ARBA" id="ARBA00010240"/>
    </source>
</evidence>
<dbReference type="Proteomes" id="UP000189981">
    <property type="component" value="Unassembled WGS sequence"/>
</dbReference>
<name>A0A1T5CXK3_9SPHI</name>
<evidence type="ECO:0000256" key="3">
    <source>
        <dbReference type="PROSITE-ProRule" id="PRU01161"/>
    </source>
</evidence>
<feature type="active site" description="Nucleophile" evidence="3">
    <location>
        <position position="61"/>
    </location>
</feature>
<feature type="domain" description="PNPLA" evidence="4">
    <location>
        <begin position="18"/>
        <end position="219"/>
    </location>
</feature>
<dbReference type="SUPFAM" id="SSF52151">
    <property type="entry name" value="FabD/lysophospholipase-like"/>
    <property type="match status" value="1"/>
</dbReference>
<sequence length="345" mass="39243">MPQHIEDVMEQDKKFRILSIDGGGIRGLIPAKILAELESQLSIADPNKKLYDYFDLICGTSTGAILAIGVALGIPAKDLVKFYKEHAKAIFPKWYFFSRQAKALISPIYSNKQLRRLLKDTYSRTNNGRDPLLNDMKTKVCIPSFNGNTGEINILKTKHHKDYTRDYKLPAYEVALSSASAPVYFPPNSFTYDNELGSGFNINMIDGGIFANNPSLIGLLEATEKLSIEFKNIELVSLGTGRGKQIIKKNWLPKNFWYWFLPKPRLLDITLDSQSQITEQYILFINRVLKKHNNAFHYERVQYEFGDDLIDLNASKPSDMNKLEAIGGELAKKHVYRISNLLNNK</sequence>
<evidence type="ECO:0000259" key="4">
    <source>
        <dbReference type="PROSITE" id="PS51635"/>
    </source>
</evidence>
<keyword evidence="3" id="KW-0442">Lipid degradation</keyword>
<feature type="short sequence motif" description="GXSXG" evidence="3">
    <location>
        <begin position="59"/>
        <end position="63"/>
    </location>
</feature>
<gene>
    <name evidence="5" type="ORF">SAMN05661099_1990</name>
</gene>
<feature type="short sequence motif" description="DGA/G" evidence="3">
    <location>
        <begin position="206"/>
        <end position="208"/>
    </location>
</feature>
<dbReference type="GO" id="GO:0016042">
    <property type="term" value="P:lipid catabolic process"/>
    <property type="evidence" value="ECO:0007669"/>
    <property type="project" value="UniProtKB-UniRule"/>
</dbReference>
<dbReference type="AlphaFoldDB" id="A0A1T5CXK3"/>
<dbReference type="InterPro" id="IPR016035">
    <property type="entry name" value="Acyl_Trfase/lysoPLipase"/>
</dbReference>
<dbReference type="EMBL" id="FUYR01000002">
    <property type="protein sequence ID" value="SKB64066.1"/>
    <property type="molecule type" value="Genomic_DNA"/>
</dbReference>
<accession>A0A1T5CXK3</accession>
<dbReference type="GO" id="GO:0004620">
    <property type="term" value="F:phospholipase activity"/>
    <property type="evidence" value="ECO:0007669"/>
    <property type="project" value="TreeGrafter"/>
</dbReference>
<organism evidence="5 6">
    <name type="scientific">Daejeonella lutea</name>
    <dbReference type="NCBI Taxonomy" id="572036"/>
    <lineage>
        <taxon>Bacteria</taxon>
        <taxon>Pseudomonadati</taxon>
        <taxon>Bacteroidota</taxon>
        <taxon>Sphingobacteriia</taxon>
        <taxon>Sphingobacteriales</taxon>
        <taxon>Sphingobacteriaceae</taxon>
        <taxon>Daejeonella</taxon>
    </lineage>
</organism>
<evidence type="ECO:0000256" key="2">
    <source>
        <dbReference type="ARBA" id="ARBA00023098"/>
    </source>
</evidence>
<dbReference type="CDD" id="cd07199">
    <property type="entry name" value="Pat17_PNPLA8_PNPLA9_like"/>
    <property type="match status" value="1"/>
</dbReference>
<dbReference type="InterPro" id="IPR002641">
    <property type="entry name" value="PNPLA_dom"/>
</dbReference>